<dbReference type="RefSeq" id="WP_230839709.1">
    <property type="nucleotide sequence ID" value="NZ_CP063845.1"/>
</dbReference>
<gene>
    <name evidence="2" type="ORF">ISF26_12835</name>
</gene>
<organism evidence="2 3">
    <name type="scientific">Gloeobacter morelensis MG652769</name>
    <dbReference type="NCBI Taxonomy" id="2781736"/>
    <lineage>
        <taxon>Bacteria</taxon>
        <taxon>Bacillati</taxon>
        <taxon>Cyanobacteriota</taxon>
        <taxon>Cyanophyceae</taxon>
        <taxon>Gloeobacterales</taxon>
        <taxon>Gloeobacteraceae</taxon>
        <taxon>Gloeobacter</taxon>
        <taxon>Gloeobacter morelensis</taxon>
    </lineage>
</organism>
<evidence type="ECO:0000259" key="1">
    <source>
        <dbReference type="PROSITE" id="PS51677"/>
    </source>
</evidence>
<name>A0ABY3PGH8_9CYAN</name>
<accession>A0ABY3PGH8</accession>
<dbReference type="InterPro" id="IPR011330">
    <property type="entry name" value="Glyco_hydro/deAcase_b/a-brl"/>
</dbReference>
<dbReference type="InterPro" id="IPR050248">
    <property type="entry name" value="Polysacc_deacetylase_ArnD"/>
</dbReference>
<feature type="domain" description="NodB homology" evidence="1">
    <location>
        <begin position="36"/>
        <end position="218"/>
    </location>
</feature>
<dbReference type="PANTHER" id="PTHR10587">
    <property type="entry name" value="GLYCOSYL TRANSFERASE-RELATED"/>
    <property type="match status" value="1"/>
</dbReference>
<sequence length="233" mass="25486">MASIPVDLYSGFYAAVHRVLSGIFPDCLWQGDPGVPEVALSFDDGPDPRYTPPLLNVLAHHRVQASFFLLGNRVAASTGIVRDIYEAGHWLGLHGYDHRPFLRTAGLRESLEQARTLVAAACALEPGQLRDVRPPYGIAAPAVLAALGRWGYRPVMWQVLSDDSQRPGVETVVRRTLAQVRNGSLIVLHDGNDGAGDDVARATDRIAAALLARGYRFVTVDRFWQVRALPGQQ</sequence>
<evidence type="ECO:0000313" key="2">
    <source>
        <dbReference type="EMBL" id="UFP92721.1"/>
    </source>
</evidence>
<dbReference type="InterPro" id="IPR002509">
    <property type="entry name" value="NODB_dom"/>
</dbReference>
<dbReference type="PROSITE" id="PS51677">
    <property type="entry name" value="NODB"/>
    <property type="match status" value="1"/>
</dbReference>
<dbReference type="EMBL" id="CP063845">
    <property type="protein sequence ID" value="UFP92721.1"/>
    <property type="molecule type" value="Genomic_DNA"/>
</dbReference>
<dbReference type="Proteomes" id="UP001054846">
    <property type="component" value="Chromosome"/>
</dbReference>
<keyword evidence="3" id="KW-1185">Reference proteome</keyword>
<proteinExistence type="predicted"/>
<dbReference type="CDD" id="cd10917">
    <property type="entry name" value="CE4_NodB_like_6s_7s"/>
    <property type="match status" value="1"/>
</dbReference>
<dbReference type="Gene3D" id="3.20.20.370">
    <property type="entry name" value="Glycoside hydrolase/deacetylase"/>
    <property type="match status" value="1"/>
</dbReference>
<dbReference type="Pfam" id="PF01522">
    <property type="entry name" value="Polysacc_deac_1"/>
    <property type="match status" value="1"/>
</dbReference>
<evidence type="ECO:0000313" key="3">
    <source>
        <dbReference type="Proteomes" id="UP001054846"/>
    </source>
</evidence>
<dbReference type="SUPFAM" id="SSF88713">
    <property type="entry name" value="Glycoside hydrolase/deacetylase"/>
    <property type="match status" value="1"/>
</dbReference>
<reference evidence="2 3" key="1">
    <citation type="journal article" date="2021" name="Genome Biol. Evol.">
        <title>Complete Genome Sequencing of a Novel Gloeobacter Species from a Waterfall Cave in Mexico.</title>
        <authorList>
            <person name="Saw J.H."/>
            <person name="Cardona T."/>
            <person name="Montejano G."/>
        </authorList>
    </citation>
    <scope>NUCLEOTIDE SEQUENCE [LARGE SCALE GENOMIC DNA]</scope>
    <source>
        <strain evidence="2">MG652769</strain>
    </source>
</reference>
<dbReference type="PANTHER" id="PTHR10587:SF137">
    <property type="entry name" value="4-DEOXY-4-FORMAMIDO-L-ARABINOSE-PHOSPHOUNDECAPRENOL DEFORMYLASE ARND-RELATED"/>
    <property type="match status" value="1"/>
</dbReference>
<protein>
    <submittedName>
        <fullName evidence="2">Polysaccharide deacetylase family protein</fullName>
    </submittedName>
</protein>